<sequence>MGEIFVRRVGYDAGDYALVVVMEHTGHDAYDPTLATYMRPVYFLCIAVHEVLCAVARRALLSGDPLDRSKPQDALAWMLRYKGVADSILRDSGLAQKLADAKKPLRTLIPALAALRKQRSYAGLETRPRAPRTPGRLVPKSHEGRLQLAEEVLAHGREMALCAAPLNSLKLIPGDMVGDDEKYRRWVTGRRPGRDLSLAVMGYGGTTLEGVERAREIRRANSVKLKAKAGLFPESRFDLREGALYTKAEKSERKSVRRIVEELLAAFMTIKGLETLRQGNFDDVPRMGRCEQCDHLVLGSNSNSRHHCHDLKKSLKLNLKNFSTLTRVVCPDDLLTHPAVQELIAEESIPVTYEKVDVIDILQDADIQLPGVERIPPETGTWMAEEMDWDLQVYYAYQAALAYVTTGPSQYEPQHSRDINKILSKKEDSLYEHLAGVPSENRIFAGGCAHGYRGILVAPGNRRECARHWSHLCPKNNYAKTVYNCLPACEQVQTFLQLPSVAAQHVWYLYAIHNRRAGPNPLLFNTITV</sequence>
<accession>A0A165IQ54</accession>
<reference evidence="1 2" key="1">
    <citation type="journal article" date="2016" name="Mol. Biol. Evol.">
        <title>Comparative Genomics of Early-Diverging Mushroom-Forming Fungi Provides Insights into the Origins of Lignocellulose Decay Capabilities.</title>
        <authorList>
            <person name="Nagy L.G."/>
            <person name="Riley R."/>
            <person name="Tritt A."/>
            <person name="Adam C."/>
            <person name="Daum C."/>
            <person name="Floudas D."/>
            <person name="Sun H."/>
            <person name="Yadav J.S."/>
            <person name="Pangilinan J."/>
            <person name="Larsson K.H."/>
            <person name="Matsuura K."/>
            <person name="Barry K."/>
            <person name="Labutti K."/>
            <person name="Kuo R."/>
            <person name="Ohm R.A."/>
            <person name="Bhattacharya S.S."/>
            <person name="Shirouzu T."/>
            <person name="Yoshinaga Y."/>
            <person name="Martin F.M."/>
            <person name="Grigoriev I.V."/>
            <person name="Hibbett D.S."/>
        </authorList>
    </citation>
    <scope>NUCLEOTIDE SEQUENCE [LARGE SCALE GENOMIC DNA]</scope>
    <source>
        <strain evidence="1 2">HHB12029</strain>
    </source>
</reference>
<proteinExistence type="predicted"/>
<dbReference type="AlphaFoldDB" id="A0A165IQ54"/>
<evidence type="ECO:0000313" key="1">
    <source>
        <dbReference type="EMBL" id="KZV93715.1"/>
    </source>
</evidence>
<dbReference type="EMBL" id="KV425985">
    <property type="protein sequence ID" value="KZV93715.1"/>
    <property type="molecule type" value="Genomic_DNA"/>
</dbReference>
<name>A0A165IQ54_EXIGL</name>
<dbReference type="InParanoid" id="A0A165IQ54"/>
<keyword evidence="2" id="KW-1185">Reference proteome</keyword>
<organism evidence="1 2">
    <name type="scientific">Exidia glandulosa HHB12029</name>
    <dbReference type="NCBI Taxonomy" id="1314781"/>
    <lineage>
        <taxon>Eukaryota</taxon>
        <taxon>Fungi</taxon>
        <taxon>Dikarya</taxon>
        <taxon>Basidiomycota</taxon>
        <taxon>Agaricomycotina</taxon>
        <taxon>Agaricomycetes</taxon>
        <taxon>Auriculariales</taxon>
        <taxon>Exidiaceae</taxon>
        <taxon>Exidia</taxon>
    </lineage>
</organism>
<dbReference type="STRING" id="1314781.A0A165IQ54"/>
<protein>
    <submittedName>
        <fullName evidence="1">Uncharacterized protein</fullName>
    </submittedName>
</protein>
<gene>
    <name evidence="1" type="ORF">EXIGLDRAFT_716822</name>
</gene>
<evidence type="ECO:0000313" key="2">
    <source>
        <dbReference type="Proteomes" id="UP000077266"/>
    </source>
</evidence>
<dbReference type="Proteomes" id="UP000077266">
    <property type="component" value="Unassembled WGS sequence"/>
</dbReference>